<protein>
    <submittedName>
        <fullName evidence="1">Uncharacterized protein</fullName>
    </submittedName>
</protein>
<dbReference type="EMBL" id="LJIW01000001">
    <property type="protein sequence ID" value="PNG94743.1"/>
    <property type="molecule type" value="Genomic_DNA"/>
</dbReference>
<proteinExistence type="predicted"/>
<organism evidence="1 2">
    <name type="scientific">Streptomyces malaysiensis</name>
    <dbReference type="NCBI Taxonomy" id="92644"/>
    <lineage>
        <taxon>Bacteria</taxon>
        <taxon>Bacillati</taxon>
        <taxon>Actinomycetota</taxon>
        <taxon>Actinomycetes</taxon>
        <taxon>Kitasatosporales</taxon>
        <taxon>Streptomycetaceae</taxon>
        <taxon>Streptomyces</taxon>
        <taxon>Streptomyces violaceusniger group</taxon>
    </lineage>
</organism>
<dbReference type="KEGG" id="smal:SMALA_0032"/>
<name>A0A291SHF2_STRMQ</name>
<keyword evidence="2" id="KW-1185">Reference proteome</keyword>
<dbReference type="GeneID" id="303175792"/>
<accession>A0A291SHF2</accession>
<evidence type="ECO:0000313" key="1">
    <source>
        <dbReference type="EMBL" id="PNG94743.1"/>
    </source>
</evidence>
<evidence type="ECO:0000313" key="2">
    <source>
        <dbReference type="Proteomes" id="UP000236520"/>
    </source>
</evidence>
<dbReference type="AlphaFoldDB" id="A0A291SHF2"/>
<dbReference type="Proteomes" id="UP000236520">
    <property type="component" value="Unassembled WGS sequence"/>
</dbReference>
<reference evidence="1 2" key="1">
    <citation type="submission" date="2015-09" db="EMBL/GenBank/DDBJ databases">
        <title>Genome sequence, genome mining and natural product profiling of a biocontrol bacterium Streptomyces malaysiensis F913.</title>
        <authorList>
            <person name="Xu Y."/>
            <person name="Wei J."/>
            <person name="Xie J."/>
            <person name="Li T."/>
            <person name="Zhou Z."/>
        </authorList>
    </citation>
    <scope>NUCLEOTIDE SEQUENCE [LARGE SCALE GENOMIC DNA]</scope>
    <source>
        <strain evidence="1 2">F913</strain>
    </source>
</reference>
<gene>
    <name evidence="1" type="ORF">SMF913_10768</name>
</gene>
<comment type="caution">
    <text evidence="1">The sequence shown here is derived from an EMBL/GenBank/DDBJ whole genome shotgun (WGS) entry which is preliminary data.</text>
</comment>
<dbReference type="RefSeq" id="WP_069862452.1">
    <property type="nucleotide sequence ID" value="NZ_BAAAHF010000014.1"/>
</dbReference>
<sequence length="113" mass="12708">MTPDVWVRVNSAAFGGRMVRSDTIEQVRWDRKTPQHLILTLHNGDEVHQDVRGGAPIDDMDDAEGDELAEHLVSAIARASDRPGGHILDLRRDEATGRMGWFRTPLVDKPWAE</sequence>